<dbReference type="Proteomes" id="UP000176678">
    <property type="component" value="Unassembled WGS sequence"/>
</dbReference>
<reference evidence="1 2" key="1">
    <citation type="journal article" date="2016" name="Nat. Commun.">
        <title>Thousands of microbial genomes shed light on interconnected biogeochemical processes in an aquifer system.</title>
        <authorList>
            <person name="Anantharaman K."/>
            <person name="Brown C.T."/>
            <person name="Hug L.A."/>
            <person name="Sharon I."/>
            <person name="Castelle C.J."/>
            <person name="Probst A.J."/>
            <person name="Thomas B.C."/>
            <person name="Singh A."/>
            <person name="Wilkins M.J."/>
            <person name="Karaoz U."/>
            <person name="Brodie E.L."/>
            <person name="Williams K.H."/>
            <person name="Hubbard S.S."/>
            <person name="Banfield J.F."/>
        </authorList>
    </citation>
    <scope>NUCLEOTIDE SEQUENCE [LARGE SCALE GENOMIC DNA]</scope>
</reference>
<evidence type="ECO:0000313" key="1">
    <source>
        <dbReference type="EMBL" id="OGL89103.1"/>
    </source>
</evidence>
<comment type="caution">
    <text evidence="1">The sequence shown here is derived from an EMBL/GenBank/DDBJ whole genome shotgun (WGS) entry which is preliminary data.</text>
</comment>
<name>A0A1F7VF82_9BACT</name>
<gene>
    <name evidence="1" type="ORF">A3H75_00185</name>
</gene>
<sequence length="622" mass="71203">MLFEHVQNTEALQERHKNIYEQFFCQHDLVISAAIQYSLTPNFDFAHIPGWLTGGPMMSQKLPLRFYVGARRVHGEGTIQFGQSYMYRSDSDTFVDADYKVIEVEHGARRYVENLIAQKKGTMGFPSIELNILIEAPQSRGFDTSMEIMVLAALYLTYDMVDVATIQDIVTCSRADLDKQFNLFFREFFCHALKLTALCSGGYASGALSYPTFFSSGFPFVYLTEERMQRDSVHGFSVVDAESDKIFQTLRYWGFRLNELEKKITGDFPLDVLAVHLGSSIEPEELILHLKEDYYAAFNRLEDFGGRLFASVLQEESERLPHFLKNVTTQGVYWYEYSVGIAYYRLFLLEKLLALYQKRLNQGVVEDFLNALNTILDLRFPIESAPSHYVREVTQIISQHVGSSGIPFGFRSLFLSRKQGGTLLIFAPLQVLRNSAPSIVATLQEKYRDISVDFCSWRDGWGKDGIRVEQFISKGIYSKFVGRESYRLRGWNGKSGNVERVAEKNEDARKEFDILLDKMDGKIYINGEECTSRDLPTQKATIEVLVYLLEHRGEIMSNKVLPAQTYTRYRNEFQGKIVTPLNKLIEKRLGVDLGLKIHGKLLAFDVRFDPADLKIGILEKVG</sequence>
<evidence type="ECO:0000313" key="2">
    <source>
        <dbReference type="Proteomes" id="UP000176678"/>
    </source>
</evidence>
<proteinExistence type="predicted"/>
<organism evidence="1 2">
    <name type="scientific">Candidatus Uhrbacteria bacterium RIFCSPLOWO2_02_FULL_51_9</name>
    <dbReference type="NCBI Taxonomy" id="1802410"/>
    <lineage>
        <taxon>Bacteria</taxon>
        <taxon>Candidatus Uhriibacteriota</taxon>
    </lineage>
</organism>
<protein>
    <submittedName>
        <fullName evidence="1">Uncharacterized protein</fullName>
    </submittedName>
</protein>
<accession>A0A1F7VF82</accession>
<dbReference type="EMBL" id="MGES01000015">
    <property type="protein sequence ID" value="OGL89103.1"/>
    <property type="molecule type" value="Genomic_DNA"/>
</dbReference>
<dbReference type="AlphaFoldDB" id="A0A1F7VF82"/>